<accession>A0ABN7W1F4</accession>
<comment type="caution">
    <text evidence="1">The sequence shown here is derived from an EMBL/GenBank/DDBJ whole genome shotgun (WGS) entry which is preliminary data.</text>
</comment>
<reference evidence="1 2" key="1">
    <citation type="submission" date="2021-06" db="EMBL/GenBank/DDBJ databases">
        <authorList>
            <person name="Kallberg Y."/>
            <person name="Tangrot J."/>
            <person name="Rosling A."/>
        </authorList>
    </citation>
    <scope>NUCLEOTIDE SEQUENCE [LARGE SCALE GENOMIC DNA]</scope>
    <source>
        <strain evidence="1 2">120-4 pot B 10/14</strain>
    </source>
</reference>
<evidence type="ECO:0000313" key="2">
    <source>
        <dbReference type="Proteomes" id="UP000789901"/>
    </source>
</evidence>
<dbReference type="Proteomes" id="UP000789901">
    <property type="component" value="Unassembled WGS sequence"/>
</dbReference>
<proteinExistence type="predicted"/>
<name>A0ABN7W1F4_GIGMA</name>
<organism evidence="1 2">
    <name type="scientific">Gigaspora margarita</name>
    <dbReference type="NCBI Taxonomy" id="4874"/>
    <lineage>
        <taxon>Eukaryota</taxon>
        <taxon>Fungi</taxon>
        <taxon>Fungi incertae sedis</taxon>
        <taxon>Mucoromycota</taxon>
        <taxon>Glomeromycotina</taxon>
        <taxon>Glomeromycetes</taxon>
        <taxon>Diversisporales</taxon>
        <taxon>Gigasporaceae</taxon>
        <taxon>Gigaspora</taxon>
    </lineage>
</organism>
<sequence>MADATRLTSAIPIVMTYSSCLCVYIRHSDCYTDATPLFLPLYENLHHKYITFTMKDKPKRTNATIACTNFQKKKRIRRSGATVCENCVKQNLQCTFVKSNKKSGPKGNDNKNIINQDDKYRANYNSHNDILVNNHDLFYSSFYPNLQATDHFVNYHGSQYSSESQPNFISQESTHYSIIDCRSLFFFGVSYT</sequence>
<evidence type="ECO:0000313" key="1">
    <source>
        <dbReference type="EMBL" id="CAG8811035.1"/>
    </source>
</evidence>
<protein>
    <submittedName>
        <fullName evidence="1">7234_t:CDS:1</fullName>
    </submittedName>
</protein>
<keyword evidence="2" id="KW-1185">Reference proteome</keyword>
<gene>
    <name evidence="1" type="ORF">GMARGA_LOCUS25242</name>
</gene>
<dbReference type="EMBL" id="CAJVQB010027716">
    <property type="protein sequence ID" value="CAG8811035.1"/>
    <property type="molecule type" value="Genomic_DNA"/>
</dbReference>